<evidence type="ECO:0000256" key="5">
    <source>
        <dbReference type="SAM" id="Phobius"/>
    </source>
</evidence>
<evidence type="ECO:0000256" key="1">
    <source>
        <dbReference type="ARBA" id="ARBA00004141"/>
    </source>
</evidence>
<evidence type="ECO:0008006" key="8">
    <source>
        <dbReference type="Google" id="ProtNLM"/>
    </source>
</evidence>
<dbReference type="Pfam" id="PF13564">
    <property type="entry name" value="DoxX_2"/>
    <property type="match status" value="1"/>
</dbReference>
<dbReference type="InterPro" id="IPR032808">
    <property type="entry name" value="DoxX"/>
</dbReference>
<reference evidence="6 7" key="1">
    <citation type="submission" date="2014-07" db="EMBL/GenBank/DDBJ databases">
        <title>Genome Sequence of Rhodococcus opacus Strain R7, a Biodegrader of Mono- and Polycyclic Aromatic Hydrocarbons.</title>
        <authorList>
            <person name="Di Gennaro P."/>
            <person name="Zampolli J."/>
            <person name="Presti I."/>
            <person name="Cappelletti M."/>
            <person name="D'Ursi P."/>
            <person name="Orro A."/>
            <person name="Mezzelani A."/>
            <person name="Milanesi L."/>
        </authorList>
    </citation>
    <scope>NUCLEOTIDE SEQUENCE [LARGE SCALE GENOMIC DNA]</scope>
    <source>
        <strain evidence="6 7">R7</strain>
    </source>
</reference>
<keyword evidence="4 5" id="KW-0472">Membrane</keyword>
<evidence type="ECO:0000256" key="2">
    <source>
        <dbReference type="ARBA" id="ARBA00022692"/>
    </source>
</evidence>
<dbReference type="RefSeq" id="WP_037243693.1">
    <property type="nucleotide sequence ID" value="NZ_CP008947.1"/>
</dbReference>
<dbReference type="Proteomes" id="UP000028488">
    <property type="component" value="Chromosome"/>
</dbReference>
<dbReference type="eggNOG" id="COG3795">
    <property type="taxonomic scope" value="Bacteria"/>
</dbReference>
<evidence type="ECO:0000256" key="3">
    <source>
        <dbReference type="ARBA" id="ARBA00022989"/>
    </source>
</evidence>
<feature type="transmembrane region" description="Helical" evidence="5">
    <location>
        <begin position="103"/>
        <end position="123"/>
    </location>
</feature>
<dbReference type="EMBL" id="CP008947">
    <property type="protein sequence ID" value="AII05470.1"/>
    <property type="molecule type" value="Genomic_DNA"/>
</dbReference>
<evidence type="ECO:0000313" key="6">
    <source>
        <dbReference type="EMBL" id="AII05470.1"/>
    </source>
</evidence>
<evidence type="ECO:0000256" key="4">
    <source>
        <dbReference type="ARBA" id="ARBA00023136"/>
    </source>
</evidence>
<feature type="transmembrane region" description="Helical" evidence="5">
    <location>
        <begin position="20"/>
        <end position="39"/>
    </location>
</feature>
<evidence type="ECO:0000313" key="7">
    <source>
        <dbReference type="Proteomes" id="UP000028488"/>
    </source>
</evidence>
<gene>
    <name evidence="6" type="ORF">EP51_12885</name>
</gene>
<protein>
    <recommendedName>
        <fullName evidence="8">DoxX family protein</fullName>
    </recommendedName>
</protein>
<dbReference type="AlphaFoldDB" id="A0A076EGY3"/>
<dbReference type="GO" id="GO:0016020">
    <property type="term" value="C:membrane"/>
    <property type="evidence" value="ECO:0007669"/>
    <property type="project" value="UniProtKB-SubCell"/>
</dbReference>
<keyword evidence="3 5" id="KW-1133">Transmembrane helix</keyword>
<feature type="transmembrane region" description="Helical" evidence="5">
    <location>
        <begin position="51"/>
        <end position="73"/>
    </location>
</feature>
<accession>A0A076EGY3</accession>
<organism evidence="6 7">
    <name type="scientific">Rhodococcus opacus</name>
    <name type="common">Nocardia opaca</name>
    <dbReference type="NCBI Taxonomy" id="37919"/>
    <lineage>
        <taxon>Bacteria</taxon>
        <taxon>Bacillati</taxon>
        <taxon>Actinomycetota</taxon>
        <taxon>Actinomycetes</taxon>
        <taxon>Mycobacteriales</taxon>
        <taxon>Nocardiaceae</taxon>
        <taxon>Rhodococcus</taxon>
    </lineage>
</organism>
<feature type="transmembrane region" description="Helical" evidence="5">
    <location>
        <begin position="80"/>
        <end position="97"/>
    </location>
</feature>
<comment type="subcellular location">
    <subcellularLocation>
        <location evidence="1">Membrane</location>
        <topology evidence="1">Multi-pass membrane protein</topology>
    </subcellularLocation>
</comment>
<name>A0A076EGY3_RHOOP</name>
<sequence length="138" mass="14713">MSTATTSVTAESGTARRVGWVLSGLVGAFLLFDAVGKLLKIGPVEDSAAELGLPVHIIVPIGVVLLLCTVLYLVPRTAPLGAVLLTGYLGGAVLTNWRVEKPLFSTVLFAVYVGIAVWAGLYLRDRKVRELLPLRREG</sequence>
<proteinExistence type="predicted"/>
<keyword evidence="2 5" id="KW-0812">Transmembrane</keyword>